<dbReference type="STRING" id="91626.A0A0C9LWP5"/>
<accession>A0A0C9LWP5</accession>
<gene>
    <name evidence="1" type="ORF">MAM1_0229d08404</name>
</gene>
<proteinExistence type="predicted"/>
<dbReference type="OrthoDB" id="2214613at2759"/>
<evidence type="ECO:0000313" key="2">
    <source>
        <dbReference type="Proteomes" id="UP000053815"/>
    </source>
</evidence>
<evidence type="ECO:0000313" key="1">
    <source>
        <dbReference type="EMBL" id="GAN08885.1"/>
    </source>
</evidence>
<keyword evidence="2" id="KW-1185">Reference proteome</keyword>
<dbReference type="Proteomes" id="UP000053815">
    <property type="component" value="Unassembled WGS sequence"/>
</dbReference>
<sequence>MVLPLQAAVYVPPSSSFLLPLRAKDMLISDVFQYDARLNFIHWKDTRGPFLLSWKRTSATVFRRLASGNLKFQPYFAPVCNPAPLEDSTVSFAPLINQFQLQNGQTLVNGTALAKAFRLTSTDSSRVASLIAVVYTT</sequence>
<protein>
    <submittedName>
        <fullName evidence="1">Uncharacterized protein</fullName>
    </submittedName>
</protein>
<reference evidence="1" key="1">
    <citation type="submission" date="2014-09" db="EMBL/GenBank/DDBJ databases">
        <title>Draft genome sequence of an oleaginous Mucoromycotina fungus Mucor ambiguus NBRC6742.</title>
        <authorList>
            <person name="Takeda I."/>
            <person name="Yamane N."/>
            <person name="Morita T."/>
            <person name="Tamano K."/>
            <person name="Machida M."/>
            <person name="Baker S."/>
            <person name="Koike H."/>
        </authorList>
    </citation>
    <scope>NUCLEOTIDE SEQUENCE</scope>
    <source>
        <strain evidence="1">NBRC 6742</strain>
    </source>
</reference>
<dbReference type="AlphaFoldDB" id="A0A0C9LWP5"/>
<dbReference type="EMBL" id="DF836518">
    <property type="protein sequence ID" value="GAN08885.1"/>
    <property type="molecule type" value="Genomic_DNA"/>
</dbReference>
<name>A0A0C9LWP5_9FUNG</name>
<organism evidence="1">
    <name type="scientific">Mucor ambiguus</name>
    <dbReference type="NCBI Taxonomy" id="91626"/>
    <lineage>
        <taxon>Eukaryota</taxon>
        <taxon>Fungi</taxon>
        <taxon>Fungi incertae sedis</taxon>
        <taxon>Mucoromycota</taxon>
        <taxon>Mucoromycotina</taxon>
        <taxon>Mucoromycetes</taxon>
        <taxon>Mucorales</taxon>
        <taxon>Mucorineae</taxon>
        <taxon>Mucoraceae</taxon>
        <taxon>Mucor</taxon>
    </lineage>
</organism>